<organism evidence="2">
    <name type="scientific">Phocaeicola dorei</name>
    <dbReference type="NCBI Taxonomy" id="357276"/>
    <lineage>
        <taxon>Bacteria</taxon>
        <taxon>Pseudomonadati</taxon>
        <taxon>Bacteroidota</taxon>
        <taxon>Bacteroidia</taxon>
        <taxon>Bacteroidales</taxon>
        <taxon>Bacteroidaceae</taxon>
        <taxon>Phocaeicola</taxon>
    </lineage>
</organism>
<comment type="caution">
    <text evidence="2">The sequence shown here is derived from an EMBL/GenBank/DDBJ whole genome shotgun (WGS) entry which is preliminary data.</text>
</comment>
<feature type="transmembrane region" description="Helical" evidence="1">
    <location>
        <begin position="255"/>
        <end position="278"/>
    </location>
</feature>
<feature type="transmembrane region" description="Helical" evidence="1">
    <location>
        <begin position="213"/>
        <end position="234"/>
    </location>
</feature>
<feature type="non-terminal residue" evidence="2">
    <location>
        <position position="347"/>
    </location>
</feature>
<feature type="transmembrane region" description="Helical" evidence="1">
    <location>
        <begin position="185"/>
        <end position="201"/>
    </location>
</feature>
<keyword evidence="1" id="KW-0812">Transmembrane</keyword>
<dbReference type="EMBL" id="VVZE01000112">
    <property type="protein sequence ID" value="KAA5378237.1"/>
    <property type="molecule type" value="Genomic_DNA"/>
</dbReference>
<accession>A0A642PLP9</accession>
<protein>
    <submittedName>
        <fullName evidence="2">PepSY domain-containing protein</fullName>
    </submittedName>
</protein>
<sequence>MNVITKLMYSIHRILGTLLCILFLMWFLSAFVMMYHRFPRVSAKEKMQKLDMLSQTGDSLPDISSVTARLPRGVKVRSTILNLNAGHPEFSFSTTKGTLHFLADSTISRPSLDSEHLHRTAALWCSSSITRIDTLHSLDQWIPFAELKKEMPIYKIYFADDAGTQLYLSSQNGEALQFSNRSERFWAWLGAIPHWVYFTWLRQDTVLWTKTVIWLTALGCLMVIAGIWVTVDVWRKTHRSRHPKFSPYRKRWYHWHYVSGIFFGIFVLTFTFSGMMSLADIPEWIHKPALKKGSATRTLHARAPQPEDYPLDYRRVIAAYPQALQIEWRNFREHPYYIVKDRKNEYY</sequence>
<dbReference type="PANTHER" id="PTHR34219:SF6">
    <property type="entry name" value="BLR3280 PROTEIN"/>
    <property type="match status" value="1"/>
</dbReference>
<dbReference type="AlphaFoldDB" id="A0A642PLP9"/>
<evidence type="ECO:0000313" key="2">
    <source>
        <dbReference type="EMBL" id="KAA5378237.1"/>
    </source>
</evidence>
<dbReference type="RefSeq" id="WP_149943140.1">
    <property type="nucleotide sequence ID" value="NZ_VVZE01000112.1"/>
</dbReference>
<keyword evidence="1" id="KW-1133">Transmembrane helix</keyword>
<proteinExistence type="predicted"/>
<evidence type="ECO:0000256" key="1">
    <source>
        <dbReference type="SAM" id="Phobius"/>
    </source>
</evidence>
<dbReference type="PANTHER" id="PTHR34219">
    <property type="entry name" value="IRON-REGULATED INNER MEMBRANE PROTEIN-RELATED"/>
    <property type="match status" value="1"/>
</dbReference>
<keyword evidence="1" id="KW-0472">Membrane</keyword>
<name>A0A642PLP9_9BACT</name>
<dbReference type="InterPro" id="IPR005625">
    <property type="entry name" value="PepSY-ass_TM"/>
</dbReference>
<feature type="transmembrane region" description="Helical" evidence="1">
    <location>
        <begin position="14"/>
        <end position="35"/>
    </location>
</feature>
<reference evidence="2" key="1">
    <citation type="journal article" date="2019" name="Nat. Med.">
        <title>A library of human gut bacterial isolates paired with longitudinal multiomics data enables mechanistic microbiome research.</title>
        <authorList>
            <person name="Poyet M."/>
            <person name="Groussin M."/>
            <person name="Gibbons S.M."/>
            <person name="Avila-Pacheco J."/>
            <person name="Jiang X."/>
            <person name="Kearney S.M."/>
            <person name="Perrotta A.R."/>
            <person name="Berdy B."/>
            <person name="Zhao S."/>
            <person name="Lieberman T.D."/>
            <person name="Swanson P.K."/>
            <person name="Smith M."/>
            <person name="Roesemann S."/>
            <person name="Alexander J.E."/>
            <person name="Rich S.A."/>
            <person name="Livny J."/>
            <person name="Vlamakis H."/>
            <person name="Clish C."/>
            <person name="Bullock K."/>
            <person name="Deik A."/>
            <person name="Scott J."/>
            <person name="Pierce K.A."/>
            <person name="Xavier R.J."/>
            <person name="Alm E.J."/>
        </authorList>
    </citation>
    <scope>NUCLEOTIDE SEQUENCE [LARGE SCALE GENOMIC DNA]</scope>
    <source>
        <strain evidence="2">BIOML-A8</strain>
    </source>
</reference>
<gene>
    <name evidence="2" type="ORF">F2Y44_23025</name>
</gene>